<keyword evidence="1" id="KW-1133">Transmembrane helix</keyword>
<dbReference type="EMBL" id="SNYV01000014">
    <property type="protein sequence ID" value="TDQ77435.1"/>
    <property type="molecule type" value="Genomic_DNA"/>
</dbReference>
<organism evidence="2 3">
    <name type="scientific">Sphingobacterium yanglingense</name>
    <dbReference type="NCBI Taxonomy" id="1437280"/>
    <lineage>
        <taxon>Bacteria</taxon>
        <taxon>Pseudomonadati</taxon>
        <taxon>Bacteroidota</taxon>
        <taxon>Sphingobacteriia</taxon>
        <taxon>Sphingobacteriales</taxon>
        <taxon>Sphingobacteriaceae</taxon>
        <taxon>Sphingobacterium</taxon>
    </lineage>
</organism>
<evidence type="ECO:0000313" key="3">
    <source>
        <dbReference type="Proteomes" id="UP000295292"/>
    </source>
</evidence>
<feature type="transmembrane region" description="Helical" evidence="1">
    <location>
        <begin position="79"/>
        <end position="97"/>
    </location>
</feature>
<comment type="caution">
    <text evidence="2">The sequence shown here is derived from an EMBL/GenBank/DDBJ whole genome shotgun (WGS) entry which is preliminary data.</text>
</comment>
<evidence type="ECO:0000256" key="1">
    <source>
        <dbReference type="SAM" id="Phobius"/>
    </source>
</evidence>
<keyword evidence="1" id="KW-0472">Membrane</keyword>
<dbReference type="RefSeq" id="WP_133585052.1">
    <property type="nucleotide sequence ID" value="NZ_SNYV01000014.1"/>
</dbReference>
<evidence type="ECO:0000313" key="2">
    <source>
        <dbReference type="EMBL" id="TDQ77435.1"/>
    </source>
</evidence>
<gene>
    <name evidence="2" type="ORF">CLV99_2841</name>
</gene>
<proteinExistence type="predicted"/>
<sequence>MGKIIIIGILLAVLIYFTLRRLNFFNFNKPPQRTKSSRVIEISTPTQLLKRGLKRTLYTVGSGLILLVLIVILAAKFKIALIMLPISIYLIAQFFVLNNHIKIVRDQQIHYDSETQDVHIEWVNGKSLEFNLLKDITELKEIRAVQKNNGLHMGYYQLSVGQKLVYLPYLLQENPDNKPFFDKLQLFNRSIESKLFPII</sequence>
<keyword evidence="3" id="KW-1185">Reference proteome</keyword>
<reference evidence="2 3" key="1">
    <citation type="submission" date="2019-03" db="EMBL/GenBank/DDBJ databases">
        <title>Genomic Encyclopedia of Archaeal and Bacterial Type Strains, Phase II (KMG-II): from individual species to whole genera.</title>
        <authorList>
            <person name="Goeker M."/>
        </authorList>
    </citation>
    <scope>NUCLEOTIDE SEQUENCE [LARGE SCALE GENOMIC DNA]</scope>
    <source>
        <strain evidence="2 3">DSM 28353</strain>
    </source>
</reference>
<dbReference type="AlphaFoldDB" id="A0A4R6WCV6"/>
<feature type="transmembrane region" description="Helical" evidence="1">
    <location>
        <begin position="56"/>
        <end position="73"/>
    </location>
</feature>
<protein>
    <submittedName>
        <fullName evidence="2">Uncharacterized protein</fullName>
    </submittedName>
</protein>
<feature type="transmembrane region" description="Helical" evidence="1">
    <location>
        <begin position="6"/>
        <end position="23"/>
    </location>
</feature>
<accession>A0A4R6WCV6</accession>
<dbReference type="OrthoDB" id="705613at2"/>
<dbReference type="Proteomes" id="UP000295292">
    <property type="component" value="Unassembled WGS sequence"/>
</dbReference>
<name>A0A4R6WCV6_9SPHI</name>
<keyword evidence="1" id="KW-0812">Transmembrane</keyword>